<evidence type="ECO:0000256" key="2">
    <source>
        <dbReference type="PIRSR" id="PIRSR011588-51"/>
    </source>
</evidence>
<keyword evidence="4" id="KW-1185">Reference proteome</keyword>
<keyword evidence="2" id="KW-0670">Pyruvate</keyword>
<evidence type="ECO:0000256" key="1">
    <source>
        <dbReference type="PIRSR" id="PIRSR011588-50"/>
    </source>
</evidence>
<gene>
    <name evidence="3" type="ordered locus">Tlie_1193</name>
</gene>
<protein>
    <submittedName>
        <fullName evidence="3">Glycine/sarcosine/betaine reductase complex protein B alpha and beta subunits</fullName>
    </submittedName>
</protein>
<dbReference type="STRING" id="580340.Tlie_1193"/>
<proteinExistence type="predicted"/>
<dbReference type="PIRSF" id="PIRSF011588">
    <property type="entry name" value="Gly_sarc_betain_red_a/b"/>
    <property type="match status" value="1"/>
</dbReference>
<feature type="modified residue" description="Pyruvic acid (Cys)" evidence="2">
    <location>
        <position position="242"/>
    </location>
</feature>
<reference evidence="3 4" key="2">
    <citation type="journal article" date="2012" name="Stand. Genomic Sci.">
        <title>Genome sequence of the moderately thermophilic, amino-acid-degrading and sulfur-reducing bacterium Thermovirga lienii type strain (Cas60314(T)).</title>
        <authorList>
            <person name="Goker M."/>
            <person name="Saunders E."/>
            <person name="Lapidus A."/>
            <person name="Nolan M."/>
            <person name="Lucas S."/>
            <person name="Hammon N."/>
            <person name="Deshpande S."/>
            <person name="Cheng J.F."/>
            <person name="Han C."/>
            <person name="Tapia R."/>
            <person name="Goodwin L.A."/>
            <person name="Pitluck S."/>
            <person name="Liolios K."/>
            <person name="Mavromatis K."/>
            <person name="Pagani I."/>
            <person name="Ivanova N."/>
            <person name="Mikhailova N."/>
            <person name="Pati A."/>
            <person name="Chen A."/>
            <person name="Palaniappan K."/>
            <person name="Land M."/>
            <person name="Chang Y.J."/>
            <person name="Jeffries C.D."/>
            <person name="Brambilla E.M."/>
            <person name="Rohde M."/>
            <person name="Spring S."/>
            <person name="Detter J.C."/>
            <person name="Woyke T."/>
            <person name="Bristow J."/>
            <person name="Eisen J.A."/>
            <person name="Markowitz V."/>
            <person name="Hugenholtz P."/>
            <person name="Kyrpides N.C."/>
            <person name="Klenk H.P."/>
        </authorList>
    </citation>
    <scope>NUCLEOTIDE SEQUENCE [LARGE SCALE GENOMIC DNA]</scope>
    <source>
        <strain evidence="4">ATCC BAA-1197 / DSM 17291 / Cas60314</strain>
    </source>
</reference>
<dbReference type="KEGG" id="tli:Tlie_1193"/>
<evidence type="ECO:0000313" key="3">
    <source>
        <dbReference type="EMBL" id="AER66924.1"/>
    </source>
</evidence>
<dbReference type="GO" id="GO:0050485">
    <property type="term" value="F:oxidoreductase activity, acting on X-H and Y-H to form an X-Y bond, with a disulfide as acceptor"/>
    <property type="evidence" value="ECO:0007669"/>
    <property type="project" value="InterPro"/>
</dbReference>
<sequence length="428" mass="46601">MRLELREVSIADVKWGEKTEVNDGVLFVNKDEAIDYVANDPRFDSVELDLARPGESVRIIPVKDVVEPRCKLEGRGEVFPGFIGGMETVGEGATLVLKGAAVVTCGPIVAFQEGLIDMSGPGAMYTPFSRTNNVVMIAKPKEGLDKHEYEEALRIAGLKLAYYLADKCRNAQPDNVRVYEKGSLDEENAKYPNLPKVVYFCMSITQGLLHDTYLYGADMKHIVPTLIHPNEKFDGAMVSGNCVSACDKNTTYHHQNDPIVKELYSRHGKDLNFLGVIPTIEDTRLAGKERAAWFNAKLAKMLGADGVVISEEGYGNPDTDLCMNAKVCEKLGIKTVIISDEAAGTDGKSQGLADVTPEMDAFVSTGNVNEMVELPPMDKVIGYSEAIENLSGGAEESLREDGSMYVELQAIIGSTSELGFGSIGARWV</sequence>
<feature type="active site" description="Schiff-base intermediate with substrate; via pyruvic acid" evidence="1">
    <location>
        <position position="242"/>
    </location>
</feature>
<dbReference type="OrthoDB" id="583at2"/>
<dbReference type="Proteomes" id="UP000005868">
    <property type="component" value="Chromosome"/>
</dbReference>
<accession>G7V5L4</accession>
<dbReference type="AlphaFoldDB" id="G7V5L4"/>
<keyword evidence="1" id="KW-0704">Schiff base</keyword>
<organism evidence="3 4">
    <name type="scientific">Thermovirga lienii (strain ATCC BAA-1197 / DSM 17291 / Cas60314)</name>
    <dbReference type="NCBI Taxonomy" id="580340"/>
    <lineage>
        <taxon>Bacteria</taxon>
        <taxon>Thermotogati</taxon>
        <taxon>Synergistota</taxon>
        <taxon>Synergistia</taxon>
        <taxon>Synergistales</taxon>
        <taxon>Thermovirgaceae</taxon>
        <taxon>Thermovirga</taxon>
    </lineage>
</organism>
<dbReference type="InterPro" id="IPR015417">
    <property type="entry name" value="Gly_reductase_pB_sua/b"/>
</dbReference>
<dbReference type="InterPro" id="IPR016585">
    <property type="entry name" value="Gly/sarc/bet_Rdtase_B_asu/bsu"/>
</dbReference>
<dbReference type="EMBL" id="CP003096">
    <property type="protein sequence ID" value="AER66924.1"/>
    <property type="molecule type" value="Genomic_DNA"/>
</dbReference>
<name>G7V5L4_THELD</name>
<dbReference type="Pfam" id="PF09338">
    <property type="entry name" value="Gly_reductase"/>
    <property type="match status" value="1"/>
</dbReference>
<evidence type="ECO:0000313" key="4">
    <source>
        <dbReference type="Proteomes" id="UP000005868"/>
    </source>
</evidence>
<reference evidence="4" key="1">
    <citation type="submission" date="2011-10" db="EMBL/GenBank/DDBJ databases">
        <title>The complete genome of chromosome of Thermovirga lienii DSM 17291.</title>
        <authorList>
            <consortium name="US DOE Joint Genome Institute (JGI-PGF)"/>
            <person name="Lucas S."/>
            <person name="Copeland A."/>
            <person name="Lapidus A."/>
            <person name="Glavina del Rio T."/>
            <person name="Dalin E."/>
            <person name="Tice H."/>
            <person name="Bruce D."/>
            <person name="Goodwin L."/>
            <person name="Pitluck S."/>
            <person name="Peters L."/>
            <person name="Mikhailova N."/>
            <person name="Saunders E."/>
            <person name="Kyrpides N."/>
            <person name="Mavromatis K."/>
            <person name="Ivanova N."/>
            <person name="Last F.I."/>
            <person name="Brettin T."/>
            <person name="Detter J.C."/>
            <person name="Han C."/>
            <person name="Larimer F."/>
            <person name="Land M."/>
            <person name="Hauser L."/>
            <person name="Markowitz V."/>
            <person name="Cheng J.-F."/>
            <person name="Hugenholtz P."/>
            <person name="Woyke T."/>
            <person name="Wu D."/>
            <person name="Spring S."/>
            <person name="Schroeder M."/>
            <person name="Brambilla E.-M."/>
            <person name="Klenk H.-P."/>
            <person name="Eisen J.A."/>
        </authorList>
    </citation>
    <scope>NUCLEOTIDE SEQUENCE [LARGE SCALE GENOMIC DNA]</scope>
    <source>
        <strain evidence="4">ATCC BAA-1197 / DSM 17291 / Cas60314</strain>
    </source>
</reference>
<dbReference type="HOGENOM" id="CLU_050376_0_0_0"/>
<dbReference type="eggNOG" id="ENOG502Z7RC">
    <property type="taxonomic scope" value="Bacteria"/>
</dbReference>